<dbReference type="STRING" id="1884261.A0A5C3QD19"/>
<dbReference type="EMBL" id="ML178831">
    <property type="protein sequence ID" value="TFK99932.1"/>
    <property type="molecule type" value="Genomic_DNA"/>
</dbReference>
<feature type="domain" description="Thioester reductase (TE)" evidence="1">
    <location>
        <begin position="54"/>
        <end position="190"/>
    </location>
</feature>
<sequence length="195" mass="21822">MSSEFRQTPYRISTTSVEDILQAISRYGEGLQGVLSPTAEPQSASSPSQFRALLTGSTGNLGMHLLVWLLENPEVTRVYAYNRPSSTNASSFDRHKDQMTAHALDHAHLHSEKLVFLEGSSHSTRLGLQQHEYDELFAQINLVIHNAWRLDFNLPLQVYEPLIAGSRNLIHVSQAAHHRSDLRFVSVSSVLSVFS</sequence>
<keyword evidence="3" id="KW-1185">Reference proteome</keyword>
<organism evidence="2 3">
    <name type="scientific">Pterulicium gracile</name>
    <dbReference type="NCBI Taxonomy" id="1884261"/>
    <lineage>
        <taxon>Eukaryota</taxon>
        <taxon>Fungi</taxon>
        <taxon>Dikarya</taxon>
        <taxon>Basidiomycota</taxon>
        <taxon>Agaricomycotina</taxon>
        <taxon>Agaricomycetes</taxon>
        <taxon>Agaricomycetidae</taxon>
        <taxon>Agaricales</taxon>
        <taxon>Pleurotineae</taxon>
        <taxon>Pterulaceae</taxon>
        <taxon>Pterulicium</taxon>
    </lineage>
</organism>
<dbReference type="SUPFAM" id="SSF51735">
    <property type="entry name" value="NAD(P)-binding Rossmann-fold domains"/>
    <property type="match status" value="1"/>
</dbReference>
<evidence type="ECO:0000259" key="1">
    <source>
        <dbReference type="Pfam" id="PF07993"/>
    </source>
</evidence>
<reference evidence="2 3" key="1">
    <citation type="journal article" date="2019" name="Nat. Ecol. Evol.">
        <title>Megaphylogeny resolves global patterns of mushroom evolution.</title>
        <authorList>
            <person name="Varga T."/>
            <person name="Krizsan K."/>
            <person name="Foldi C."/>
            <person name="Dima B."/>
            <person name="Sanchez-Garcia M."/>
            <person name="Sanchez-Ramirez S."/>
            <person name="Szollosi G.J."/>
            <person name="Szarkandi J.G."/>
            <person name="Papp V."/>
            <person name="Albert L."/>
            <person name="Andreopoulos W."/>
            <person name="Angelini C."/>
            <person name="Antonin V."/>
            <person name="Barry K.W."/>
            <person name="Bougher N.L."/>
            <person name="Buchanan P."/>
            <person name="Buyck B."/>
            <person name="Bense V."/>
            <person name="Catcheside P."/>
            <person name="Chovatia M."/>
            <person name="Cooper J."/>
            <person name="Damon W."/>
            <person name="Desjardin D."/>
            <person name="Finy P."/>
            <person name="Geml J."/>
            <person name="Haridas S."/>
            <person name="Hughes K."/>
            <person name="Justo A."/>
            <person name="Karasinski D."/>
            <person name="Kautmanova I."/>
            <person name="Kiss B."/>
            <person name="Kocsube S."/>
            <person name="Kotiranta H."/>
            <person name="LaButti K.M."/>
            <person name="Lechner B.E."/>
            <person name="Liimatainen K."/>
            <person name="Lipzen A."/>
            <person name="Lukacs Z."/>
            <person name="Mihaltcheva S."/>
            <person name="Morgado L.N."/>
            <person name="Niskanen T."/>
            <person name="Noordeloos M.E."/>
            <person name="Ohm R.A."/>
            <person name="Ortiz-Santana B."/>
            <person name="Ovrebo C."/>
            <person name="Racz N."/>
            <person name="Riley R."/>
            <person name="Savchenko A."/>
            <person name="Shiryaev A."/>
            <person name="Soop K."/>
            <person name="Spirin V."/>
            <person name="Szebenyi C."/>
            <person name="Tomsovsky M."/>
            <person name="Tulloss R.E."/>
            <person name="Uehling J."/>
            <person name="Grigoriev I.V."/>
            <person name="Vagvolgyi C."/>
            <person name="Papp T."/>
            <person name="Martin F.M."/>
            <person name="Miettinen O."/>
            <person name="Hibbett D.S."/>
            <person name="Nagy L.G."/>
        </authorList>
    </citation>
    <scope>NUCLEOTIDE SEQUENCE [LARGE SCALE GENOMIC DNA]</scope>
    <source>
        <strain evidence="2 3">CBS 309.79</strain>
    </source>
</reference>
<evidence type="ECO:0000313" key="2">
    <source>
        <dbReference type="EMBL" id="TFK99932.1"/>
    </source>
</evidence>
<dbReference type="InterPro" id="IPR013120">
    <property type="entry name" value="FAR_NAD-bd"/>
</dbReference>
<dbReference type="Pfam" id="PF07993">
    <property type="entry name" value="NAD_binding_4"/>
    <property type="match status" value="1"/>
</dbReference>
<protein>
    <submittedName>
        <fullName evidence="2">Male sterility protein-domain-containing protein</fullName>
    </submittedName>
</protein>
<dbReference type="InterPro" id="IPR036291">
    <property type="entry name" value="NAD(P)-bd_dom_sf"/>
</dbReference>
<accession>A0A5C3QD19</accession>
<dbReference type="OrthoDB" id="429813at2759"/>
<dbReference type="Proteomes" id="UP000305067">
    <property type="component" value="Unassembled WGS sequence"/>
</dbReference>
<dbReference type="Gene3D" id="3.40.50.720">
    <property type="entry name" value="NAD(P)-binding Rossmann-like Domain"/>
    <property type="match status" value="1"/>
</dbReference>
<name>A0A5C3QD19_9AGAR</name>
<gene>
    <name evidence="2" type="ORF">BDV98DRAFT_594488</name>
</gene>
<proteinExistence type="predicted"/>
<dbReference type="AlphaFoldDB" id="A0A5C3QD19"/>
<evidence type="ECO:0000313" key="3">
    <source>
        <dbReference type="Proteomes" id="UP000305067"/>
    </source>
</evidence>